<feature type="transmembrane region" description="Helical" evidence="1">
    <location>
        <begin position="202"/>
        <end position="224"/>
    </location>
</feature>
<keyword evidence="1" id="KW-0812">Transmembrane</keyword>
<name>A0A2N1PIS2_9BACT</name>
<organism evidence="2 3">
    <name type="scientific">Candidatus Wallbacteria bacterium HGW-Wallbacteria-1</name>
    <dbReference type="NCBI Taxonomy" id="2013854"/>
    <lineage>
        <taxon>Bacteria</taxon>
        <taxon>Candidatus Walliibacteriota</taxon>
    </lineage>
</organism>
<feature type="transmembrane region" description="Helical" evidence="1">
    <location>
        <begin position="244"/>
        <end position="262"/>
    </location>
</feature>
<evidence type="ECO:0000313" key="3">
    <source>
        <dbReference type="Proteomes" id="UP000233256"/>
    </source>
</evidence>
<feature type="transmembrane region" description="Helical" evidence="1">
    <location>
        <begin position="173"/>
        <end position="195"/>
    </location>
</feature>
<feature type="transmembrane region" description="Helical" evidence="1">
    <location>
        <begin position="145"/>
        <end position="167"/>
    </location>
</feature>
<accession>A0A2N1PIS2</accession>
<proteinExistence type="predicted"/>
<feature type="transmembrane region" description="Helical" evidence="1">
    <location>
        <begin position="363"/>
        <end position="394"/>
    </location>
</feature>
<dbReference type="Proteomes" id="UP000233256">
    <property type="component" value="Unassembled WGS sequence"/>
</dbReference>
<feature type="transmembrane region" description="Helical" evidence="1">
    <location>
        <begin position="75"/>
        <end position="92"/>
    </location>
</feature>
<dbReference type="AlphaFoldDB" id="A0A2N1PIS2"/>
<protein>
    <submittedName>
        <fullName evidence="2">DUF1576 domain-containing protein</fullName>
    </submittedName>
</protein>
<sequence>MIIQQSGSGLLDTGREILMNKSEKQLYAFFGLMLIATSIIAIYNNGLGNCLNGFLRLQWHSARLISDFTVIEGEGAALLNAVFMGTACLCLIKINSIKLSGPSIAAFMTVFGFSLFGKTPLNSFPIVLGVFLAARLAGKSFANYLLIALFGTALGPWTSFIIAESGISGVSGLFAAICAGILTGFLLPSVAIWMLRLHEGYNLYNIGLTSGFLGIFGASFLVAAKHDISMKIVWNYNPSLLFSLIVPLTSLLLIFAGLAIDGRKSFTGFLHLQKHSGRLPSDFITMTSSGAGLMNMGLLGLCGCILVLSAGSSFSGPVVGALLTVMGFGVFGKNFRNCWPVVTGVCLAAFLTGHSLAAPGPVLALLFGTTLAPLAGEFGFLTGITAGMVHFCLVMRTAQWHGGLSLYNNGLAGGLTATLIVAFIEWYKSFHTRYKPEINPLKAEMKN</sequence>
<feature type="transmembrane region" description="Helical" evidence="1">
    <location>
        <begin position="122"/>
        <end position="138"/>
    </location>
</feature>
<evidence type="ECO:0000256" key="1">
    <source>
        <dbReference type="SAM" id="Phobius"/>
    </source>
</evidence>
<feature type="transmembrane region" description="Helical" evidence="1">
    <location>
        <begin position="26"/>
        <end position="43"/>
    </location>
</feature>
<comment type="caution">
    <text evidence="2">The sequence shown here is derived from an EMBL/GenBank/DDBJ whole genome shotgun (WGS) entry which is preliminary data.</text>
</comment>
<feature type="transmembrane region" description="Helical" evidence="1">
    <location>
        <begin position="283"/>
        <end position="308"/>
    </location>
</feature>
<feature type="transmembrane region" description="Helical" evidence="1">
    <location>
        <begin position="338"/>
        <end position="357"/>
    </location>
</feature>
<evidence type="ECO:0000313" key="2">
    <source>
        <dbReference type="EMBL" id="PKK88247.1"/>
    </source>
</evidence>
<keyword evidence="1" id="KW-0472">Membrane</keyword>
<feature type="transmembrane region" description="Helical" evidence="1">
    <location>
        <begin position="314"/>
        <end position="331"/>
    </location>
</feature>
<gene>
    <name evidence="2" type="ORF">CVV64_19605</name>
</gene>
<reference evidence="2 3" key="1">
    <citation type="journal article" date="2017" name="ISME J.">
        <title>Potential for microbial H2 and metal transformations associated with novel bacteria and archaea in deep terrestrial subsurface sediments.</title>
        <authorList>
            <person name="Hernsdorf A.W."/>
            <person name="Amano Y."/>
            <person name="Miyakawa K."/>
            <person name="Ise K."/>
            <person name="Suzuki Y."/>
            <person name="Anantharaman K."/>
            <person name="Probst A."/>
            <person name="Burstein D."/>
            <person name="Thomas B.C."/>
            <person name="Banfield J.F."/>
        </authorList>
    </citation>
    <scope>NUCLEOTIDE SEQUENCE [LARGE SCALE GENOMIC DNA]</scope>
    <source>
        <strain evidence="2">HGW-Wallbacteria-1</strain>
    </source>
</reference>
<dbReference type="Pfam" id="PF07613">
    <property type="entry name" value="DUF1576"/>
    <property type="match status" value="2"/>
</dbReference>
<dbReference type="EMBL" id="PGXC01000056">
    <property type="protein sequence ID" value="PKK88247.1"/>
    <property type="molecule type" value="Genomic_DNA"/>
</dbReference>
<keyword evidence="1" id="KW-1133">Transmembrane helix</keyword>
<feature type="transmembrane region" description="Helical" evidence="1">
    <location>
        <begin position="406"/>
        <end position="427"/>
    </location>
</feature>
<dbReference type="InterPro" id="IPR011470">
    <property type="entry name" value="DUF1576"/>
</dbReference>